<organism evidence="1 2">
    <name type="scientific">Purpureocillium lilacinum</name>
    <name type="common">Paecilomyces lilacinus</name>
    <dbReference type="NCBI Taxonomy" id="33203"/>
    <lineage>
        <taxon>Eukaryota</taxon>
        <taxon>Fungi</taxon>
        <taxon>Dikarya</taxon>
        <taxon>Ascomycota</taxon>
        <taxon>Pezizomycotina</taxon>
        <taxon>Sordariomycetes</taxon>
        <taxon>Hypocreomycetidae</taxon>
        <taxon>Hypocreales</taxon>
        <taxon>Ophiocordycipitaceae</taxon>
        <taxon>Purpureocillium</taxon>
    </lineage>
</organism>
<sequence length="230" mass="24402">MKSVRVGLQGSQLQRTLCNELTSFARESEGERRESTVRREQLFPAIRTKASAEHGTWNHARCVGRFGLGGPGRLEHAPSAATGHCGYTREAKATLSRGSGHHPTTDSHRLSPPATFRQDLAWDSRKGDGASVPCRCGMAIWRIGVPEGARSGPLAHDLGPTAGLASAANGGSDVDKNRCGHVSRPAARHYFFFGLRAAAVVPVVAGIAARRCAALHGTKTWLHDIAGANG</sequence>
<reference evidence="1" key="1">
    <citation type="submission" date="2024-12" db="EMBL/GenBank/DDBJ databases">
        <title>Comparative genomics and development of molecular markers within Purpureocillium lilacinum and among Purpureocillium species.</title>
        <authorList>
            <person name="Yeh Z.-Y."/>
            <person name="Ni N.-T."/>
            <person name="Lo P.-H."/>
            <person name="Mushyakhwo K."/>
            <person name="Lin C.-F."/>
            <person name="Nai Y.-S."/>
        </authorList>
    </citation>
    <scope>NUCLEOTIDE SEQUENCE</scope>
    <source>
        <strain evidence="1">NCHU-NPUST-175</strain>
    </source>
</reference>
<protein>
    <submittedName>
        <fullName evidence="1">Uncharacterized protein</fullName>
    </submittedName>
</protein>
<comment type="caution">
    <text evidence="1">The sequence shown here is derived from an EMBL/GenBank/DDBJ whole genome shotgun (WGS) entry which is preliminary data.</text>
</comment>
<gene>
    <name evidence="1" type="ORF">ACCO45_013080</name>
</gene>
<dbReference type="EMBL" id="JBGNUJ010000012">
    <property type="protein sequence ID" value="KAL3953137.1"/>
    <property type="molecule type" value="Genomic_DNA"/>
</dbReference>
<evidence type="ECO:0000313" key="1">
    <source>
        <dbReference type="EMBL" id="KAL3953137.1"/>
    </source>
</evidence>
<evidence type="ECO:0000313" key="2">
    <source>
        <dbReference type="Proteomes" id="UP001638806"/>
    </source>
</evidence>
<name>A0ACC4D9X2_PURLI</name>
<keyword evidence="2" id="KW-1185">Reference proteome</keyword>
<dbReference type="Proteomes" id="UP001638806">
    <property type="component" value="Unassembled WGS sequence"/>
</dbReference>
<proteinExistence type="predicted"/>
<accession>A0ACC4D9X2</accession>